<dbReference type="AlphaFoldDB" id="C4FD36"/>
<keyword evidence="2" id="KW-0238">DNA-binding</keyword>
<dbReference type="HOGENOM" id="CLU_037628_6_1_11"/>
<gene>
    <name evidence="5" type="ORF">BIFANG_02218</name>
</gene>
<keyword evidence="1" id="KW-0805">Transcription regulation</keyword>
<dbReference type="GO" id="GO:0000976">
    <property type="term" value="F:transcription cis-regulatory region binding"/>
    <property type="evidence" value="ECO:0007669"/>
    <property type="project" value="TreeGrafter"/>
</dbReference>
<dbReference type="PROSITE" id="PS50932">
    <property type="entry name" value="HTH_LACI_2"/>
    <property type="match status" value="1"/>
</dbReference>
<dbReference type="SUPFAM" id="SSF53822">
    <property type="entry name" value="Periplasmic binding protein-like I"/>
    <property type="match status" value="1"/>
</dbReference>
<proteinExistence type="predicted"/>
<dbReference type="PATRIC" id="fig|518635.17.peg.1636"/>
<dbReference type="KEGG" id="bang:BBAG_1554"/>
<dbReference type="PANTHER" id="PTHR30146">
    <property type="entry name" value="LACI-RELATED TRANSCRIPTIONAL REPRESSOR"/>
    <property type="match status" value="1"/>
</dbReference>
<dbReference type="CDD" id="cd06267">
    <property type="entry name" value="PBP1_LacI_sugar_binding-like"/>
    <property type="match status" value="1"/>
</dbReference>
<dbReference type="InterPro" id="IPR046335">
    <property type="entry name" value="LacI/GalR-like_sensor"/>
</dbReference>
<dbReference type="eggNOG" id="COG1609">
    <property type="taxonomic scope" value="Bacteria"/>
</dbReference>
<organism evidence="5 6">
    <name type="scientific">Bifidobacterium angulatum DSM 20098 = JCM 7096</name>
    <dbReference type="NCBI Taxonomy" id="518635"/>
    <lineage>
        <taxon>Bacteria</taxon>
        <taxon>Bacillati</taxon>
        <taxon>Actinomycetota</taxon>
        <taxon>Actinomycetes</taxon>
        <taxon>Bifidobacteriales</taxon>
        <taxon>Bifidobacteriaceae</taxon>
        <taxon>Bifidobacterium</taxon>
    </lineage>
</organism>
<dbReference type="InterPro" id="IPR028082">
    <property type="entry name" value="Peripla_BP_I"/>
</dbReference>
<dbReference type="GO" id="GO:0003700">
    <property type="term" value="F:DNA-binding transcription factor activity"/>
    <property type="evidence" value="ECO:0007669"/>
    <property type="project" value="TreeGrafter"/>
</dbReference>
<dbReference type="GeneID" id="42865868"/>
<dbReference type="SMART" id="SM00354">
    <property type="entry name" value="HTH_LACI"/>
    <property type="match status" value="1"/>
</dbReference>
<dbReference type="Pfam" id="PF13377">
    <property type="entry name" value="Peripla_BP_3"/>
    <property type="match status" value="1"/>
</dbReference>
<evidence type="ECO:0000313" key="5">
    <source>
        <dbReference type="EMBL" id="EEP21823.1"/>
    </source>
</evidence>
<name>C4FD36_9BIFI</name>
<dbReference type="Gene3D" id="1.10.260.40">
    <property type="entry name" value="lambda repressor-like DNA-binding domains"/>
    <property type="match status" value="1"/>
</dbReference>
<dbReference type="RefSeq" id="WP_003825234.1">
    <property type="nucleotide sequence ID" value="NZ_AP012322.1"/>
</dbReference>
<evidence type="ECO:0000256" key="2">
    <source>
        <dbReference type="ARBA" id="ARBA00023125"/>
    </source>
</evidence>
<dbReference type="Proteomes" id="UP000006408">
    <property type="component" value="Unassembled WGS sequence"/>
</dbReference>
<evidence type="ECO:0000256" key="3">
    <source>
        <dbReference type="ARBA" id="ARBA00023163"/>
    </source>
</evidence>
<evidence type="ECO:0000256" key="1">
    <source>
        <dbReference type="ARBA" id="ARBA00023015"/>
    </source>
</evidence>
<feature type="domain" description="HTH lacI-type" evidence="4">
    <location>
        <begin position="2"/>
        <end position="56"/>
    </location>
</feature>
<reference evidence="5" key="1">
    <citation type="submission" date="2009-04" db="EMBL/GenBank/DDBJ databases">
        <authorList>
            <person name="Weinstock G."/>
            <person name="Sodergren E."/>
            <person name="Clifton S."/>
            <person name="Fulton L."/>
            <person name="Fulton B."/>
            <person name="Courtney L."/>
            <person name="Fronick C."/>
            <person name="Harrison M."/>
            <person name="Strong C."/>
            <person name="Farmer C."/>
            <person name="Delahaunty K."/>
            <person name="Markovic C."/>
            <person name="Hall O."/>
            <person name="Minx P."/>
            <person name="Tomlinson C."/>
            <person name="Mitreva M."/>
            <person name="Nelson J."/>
            <person name="Hou S."/>
            <person name="Wollam A."/>
            <person name="Pepin K.H."/>
            <person name="Johnson M."/>
            <person name="Bhonagiri V."/>
            <person name="Nash W.E."/>
            <person name="Warren W."/>
            <person name="Chinwalla A."/>
            <person name="Mardis E.R."/>
            <person name="Wilson R.K."/>
        </authorList>
    </citation>
    <scope>NUCLEOTIDE SEQUENCE [LARGE SCALE GENOMIC DNA]</scope>
    <source>
        <strain evidence="5">DSM 20098</strain>
    </source>
</reference>
<dbReference type="CDD" id="cd01392">
    <property type="entry name" value="HTH_LacI"/>
    <property type="match status" value="1"/>
</dbReference>
<comment type="caution">
    <text evidence="5">The sequence shown here is derived from an EMBL/GenBank/DDBJ whole genome shotgun (WGS) entry which is preliminary data.</text>
</comment>
<dbReference type="EMBL" id="ABYS02000003">
    <property type="protein sequence ID" value="EEP21823.1"/>
    <property type="molecule type" value="Genomic_DNA"/>
</dbReference>
<protein>
    <submittedName>
        <fullName evidence="5">Transcriptional regulator, LacI family</fullName>
    </submittedName>
</protein>
<evidence type="ECO:0000313" key="6">
    <source>
        <dbReference type="Proteomes" id="UP000006408"/>
    </source>
</evidence>
<dbReference type="InterPro" id="IPR010982">
    <property type="entry name" value="Lambda_DNA-bd_dom_sf"/>
</dbReference>
<dbReference type="Pfam" id="PF00356">
    <property type="entry name" value="LacI"/>
    <property type="match status" value="1"/>
</dbReference>
<keyword evidence="6" id="KW-1185">Reference proteome</keyword>
<dbReference type="SUPFAM" id="SSF47413">
    <property type="entry name" value="lambda repressor-like DNA-binding domains"/>
    <property type="match status" value="1"/>
</dbReference>
<sequence length="362" mass="39288">MTGIKDVAAKAHVSISTVSYVMSGKRSIGDDTKHAVLDAAKELGYRPRKATPDVMAFLTGQPYTEHTGQGGQSPASGTRARTKVLALSSPVHGYTDYSNYATFFFALAARARRYGYDILLLMHEYGDQELVRVTRNGMVDGILLLDVLMHDSRAEVASLLDVPVVSVGYPSNSESVYSVDLDFEWMGREAVEKAATLGHTHVLIIGTNEFAYEDGSNYLIRFRDAAIKHGSDLGVKVMFMASTGYGMADVRLLLDSAFASDADITAIICQTNPTHVNNTLIALQERGLRVPQDISLMAACTQGVHQLSQGVDEMPMDPHASCVRAIDIMMEVLDGKRHDVGAVELLPGKYIARGTMGPRRAG</sequence>
<accession>C4FD36</accession>
<dbReference type="InterPro" id="IPR000843">
    <property type="entry name" value="HTH_LacI"/>
</dbReference>
<dbReference type="Gene3D" id="3.40.50.2300">
    <property type="match status" value="2"/>
</dbReference>
<evidence type="ECO:0000259" key="4">
    <source>
        <dbReference type="PROSITE" id="PS50932"/>
    </source>
</evidence>
<dbReference type="PANTHER" id="PTHR30146:SF153">
    <property type="entry name" value="LACTOSE OPERON REPRESSOR"/>
    <property type="match status" value="1"/>
</dbReference>
<keyword evidence="3" id="KW-0804">Transcription</keyword>